<dbReference type="NCBIfam" id="TIGR03573">
    <property type="entry name" value="WbuX"/>
    <property type="match status" value="1"/>
</dbReference>
<name>A0A1H5Y2H1_9FLAO</name>
<dbReference type="SUPFAM" id="SSF52402">
    <property type="entry name" value="Adenine nucleotide alpha hydrolases-like"/>
    <property type="match status" value="1"/>
</dbReference>
<reference evidence="2" key="1">
    <citation type="submission" date="2016-10" db="EMBL/GenBank/DDBJ databases">
        <authorList>
            <person name="Varghese N."/>
            <person name="Submissions S."/>
        </authorList>
    </citation>
    <scope>NUCLEOTIDE SEQUENCE [LARGE SCALE GENOMIC DNA]</scope>
    <source>
        <strain evidence="2">CGMCC 1.9230</strain>
    </source>
</reference>
<dbReference type="InterPro" id="IPR020022">
    <property type="entry name" value="N-acetyl_sugar_amidoTrfase"/>
</dbReference>
<protein>
    <submittedName>
        <fullName evidence="1">N-acetyl sugar amidotransferase</fullName>
    </submittedName>
</protein>
<accession>A0A1H5Y2H1</accession>
<dbReference type="OrthoDB" id="702at2"/>
<keyword evidence="1" id="KW-0808">Transferase</keyword>
<dbReference type="GO" id="GO:0016740">
    <property type="term" value="F:transferase activity"/>
    <property type="evidence" value="ECO:0007669"/>
    <property type="project" value="UniProtKB-KW"/>
</dbReference>
<evidence type="ECO:0000313" key="1">
    <source>
        <dbReference type="EMBL" id="SEG17887.1"/>
    </source>
</evidence>
<gene>
    <name evidence="1" type="ORF">SAMN04488130_10726</name>
</gene>
<dbReference type="EMBL" id="FNVP01000007">
    <property type="protein sequence ID" value="SEG17887.1"/>
    <property type="molecule type" value="Genomic_DNA"/>
</dbReference>
<dbReference type="RefSeq" id="WP_103999962.1">
    <property type="nucleotide sequence ID" value="NZ_FNVP01000007.1"/>
</dbReference>
<evidence type="ECO:0000313" key="2">
    <source>
        <dbReference type="Proteomes" id="UP000236737"/>
    </source>
</evidence>
<dbReference type="Proteomes" id="UP000236737">
    <property type="component" value="Unassembled WGS sequence"/>
</dbReference>
<proteinExistence type="predicted"/>
<sequence length="376" mass="43156">MKYCEKCLQTDTRPGIKFDEYGICPPCRYHESLQLVDWDERRKEIDQIVEFGKNNNHSGYDCIIGVSGGKDSTRQAFFVKDVLKMNPLLVTLSYPPNQVTQKGVDNVANMISHGFDCISINPSPIVWKKLMRKGFFQFTNWAKSTELALFSSVPRLAIAYQIPLIWWGENAALQLGDLNVMGKNGSDGNNLRKMNTLGGGDITWLLDNEIRKTDVLQYVYPSEEEMENANLRITFLGYFWKDWSLVDNGNFAVLRGLDIRNESPAEIGDPLGITSLDEDWVGMNQMIKYLKFGFGRITDYVNEDIRNGKISRDEAIKLVKKYDGNCSPKYIRSFCDYIEITIDQFWEHVDKSVNKDLFYKDSYGKWIPKFNVGIGL</sequence>
<keyword evidence="2" id="KW-1185">Reference proteome</keyword>
<dbReference type="AlphaFoldDB" id="A0A1H5Y2H1"/>
<organism evidence="1 2">
    <name type="scientific">Flavobacterium urumqiense</name>
    <dbReference type="NCBI Taxonomy" id="935224"/>
    <lineage>
        <taxon>Bacteria</taxon>
        <taxon>Pseudomonadati</taxon>
        <taxon>Bacteroidota</taxon>
        <taxon>Flavobacteriia</taxon>
        <taxon>Flavobacteriales</taxon>
        <taxon>Flavobacteriaceae</taxon>
        <taxon>Flavobacterium</taxon>
    </lineage>
</organism>